<organism evidence="1 2">
    <name type="scientific">Trichinella nativa</name>
    <dbReference type="NCBI Taxonomy" id="6335"/>
    <lineage>
        <taxon>Eukaryota</taxon>
        <taxon>Metazoa</taxon>
        <taxon>Ecdysozoa</taxon>
        <taxon>Nematoda</taxon>
        <taxon>Enoplea</taxon>
        <taxon>Dorylaimia</taxon>
        <taxon>Trichinellida</taxon>
        <taxon>Trichinellidae</taxon>
        <taxon>Trichinella</taxon>
    </lineage>
</organism>
<evidence type="ECO:0000313" key="2">
    <source>
        <dbReference type="Proteomes" id="UP000054721"/>
    </source>
</evidence>
<dbReference type="EMBL" id="JYDW01003095">
    <property type="protein sequence ID" value="KRZ46509.1"/>
    <property type="molecule type" value="Genomic_DNA"/>
</dbReference>
<accession>A0A0V1KH01</accession>
<name>A0A0V1KH01_9BILA</name>
<gene>
    <name evidence="1" type="ORF">T02_9714</name>
</gene>
<keyword evidence="2" id="KW-1185">Reference proteome</keyword>
<dbReference type="AlphaFoldDB" id="A0A0V1KH01"/>
<comment type="caution">
    <text evidence="1">The sequence shown here is derived from an EMBL/GenBank/DDBJ whole genome shotgun (WGS) entry which is preliminary data.</text>
</comment>
<protein>
    <submittedName>
        <fullName evidence="1">Uncharacterized protein</fullName>
    </submittedName>
</protein>
<reference evidence="1 2" key="1">
    <citation type="submission" date="2015-05" db="EMBL/GenBank/DDBJ databases">
        <title>Evolution of Trichinella species and genotypes.</title>
        <authorList>
            <person name="Korhonen P.K."/>
            <person name="Edoardo P."/>
            <person name="Giuseppe L.R."/>
            <person name="Gasser R.B."/>
        </authorList>
    </citation>
    <scope>NUCLEOTIDE SEQUENCE [LARGE SCALE GENOMIC DNA]</scope>
    <source>
        <strain evidence="1">ISS10</strain>
    </source>
</reference>
<proteinExistence type="predicted"/>
<sequence length="34" mass="3925">MSPEVTRCLRLEHLGTPKEVGFLWVTLAVWKLTL</sequence>
<evidence type="ECO:0000313" key="1">
    <source>
        <dbReference type="EMBL" id="KRZ46509.1"/>
    </source>
</evidence>
<dbReference type="Proteomes" id="UP000054721">
    <property type="component" value="Unassembled WGS sequence"/>
</dbReference>